<evidence type="ECO:0000313" key="9">
    <source>
        <dbReference type="Proteomes" id="UP000821866"/>
    </source>
</evidence>
<dbReference type="InterPro" id="IPR013098">
    <property type="entry name" value="Ig_I-set"/>
</dbReference>
<dbReference type="SUPFAM" id="SSF48726">
    <property type="entry name" value="Immunoglobulin"/>
    <property type="match status" value="5"/>
</dbReference>
<comment type="subcellular location">
    <subcellularLocation>
        <location evidence="1">Membrane</location>
        <topology evidence="1">Single-pass membrane protein</topology>
    </subcellularLocation>
</comment>
<dbReference type="PROSITE" id="PS50835">
    <property type="entry name" value="IG_LIKE"/>
    <property type="match status" value="4"/>
</dbReference>
<dbReference type="SMART" id="SM00409">
    <property type="entry name" value="IG"/>
    <property type="match status" value="3"/>
</dbReference>
<name>A0A9J6DLD6_RHIMP</name>
<feature type="domain" description="Ig-like" evidence="7">
    <location>
        <begin position="25"/>
        <end position="125"/>
    </location>
</feature>
<feature type="domain" description="Ig-like" evidence="7">
    <location>
        <begin position="249"/>
        <end position="339"/>
    </location>
</feature>
<evidence type="ECO:0000256" key="4">
    <source>
        <dbReference type="ARBA" id="ARBA00022989"/>
    </source>
</evidence>
<dbReference type="Pfam" id="PF08205">
    <property type="entry name" value="C2-set_2"/>
    <property type="match status" value="1"/>
</dbReference>
<evidence type="ECO:0000256" key="3">
    <source>
        <dbReference type="ARBA" id="ARBA00022737"/>
    </source>
</evidence>
<accession>A0A9J6DLD6</accession>
<keyword evidence="5" id="KW-0472">Membrane</keyword>
<dbReference type="Pfam" id="PF07686">
    <property type="entry name" value="V-set"/>
    <property type="match status" value="1"/>
</dbReference>
<dbReference type="SMART" id="SM00408">
    <property type="entry name" value="IGc2"/>
    <property type="match status" value="3"/>
</dbReference>
<keyword evidence="9" id="KW-1185">Reference proteome</keyword>
<dbReference type="AlphaFoldDB" id="A0A9J6DLD6"/>
<sequence>MVASWALWTTHTSSNAPVEVTAVAGGDAWLPCNITPDGNEERPVALILWYKDNSSTPVYTVDARWGSLLQGARHFPSEEDEELAARMSFEASHQPALLRVTRVEAEDAGVYRCRVDYRQARTEVTYSELRVIVPPRELIVLDEYGQRQVDVLGPYNEGTTVLLVCEVEGGDPPPEVVWYKDGELLDASFSVLWPQGVVRNELRMGPLRRRDLLVALQCTASNNNFTEELSSRLKLDLTLKPTEVKVSLPALSPPASGAALVAGEVAEARCLARGARPMAQVAWFKGSERLQHDRLLSREPGLTLSAVSFVVRAQDHGLQLTCRADNPSLPGSEISDSLPLNVQYPPQLSLTATDLRPHEGENTTLRCDWIANPTINAVWWRRDGQLLEWRDDVLHLSNVTRSHSGLYECLASNRFGESFSNQLRLSVQFAPECAENQREEYAASPELRVACEVRANPSDELHFEWLANTTKRTGRINSLVVNGTRALARAVASRELEYGLLLCWASNSVGKQREPCVFRIVPPAPPATPHNCTVTAQSQDGMAVTCVPGSTGGLPVTFFAELLIDGTATSTPALLRNASDTQRPEFSFSGLPREGSLLVRVYAANSQGRSADAEVHLPAGLSLLHKPTHTSAHNIRPSHQPRRPQEGVVSVHLFALECATGTKDFAPAGPVLHRKRIGDHCHMKGDRAASRFGIIGIMKGDNKKKQQFVVRHFNDFSSVIDHASSLSFPHNGARALIMNLKHGRKIKMS</sequence>
<keyword evidence="6" id="KW-1015">Disulfide bond</keyword>
<evidence type="ECO:0000256" key="6">
    <source>
        <dbReference type="ARBA" id="ARBA00023157"/>
    </source>
</evidence>
<dbReference type="Gene3D" id="2.60.40.10">
    <property type="entry name" value="Immunoglobulins"/>
    <property type="match status" value="4"/>
</dbReference>
<dbReference type="VEuPathDB" id="VectorBase:LOC119172614"/>
<dbReference type="Pfam" id="PF13927">
    <property type="entry name" value="Ig_3"/>
    <property type="match status" value="1"/>
</dbReference>
<dbReference type="EMBL" id="JABSTU010000008">
    <property type="protein sequence ID" value="KAH8022697.1"/>
    <property type="molecule type" value="Genomic_DNA"/>
</dbReference>
<dbReference type="InterPro" id="IPR013162">
    <property type="entry name" value="CD80_C2-set"/>
</dbReference>
<feature type="domain" description="Ig-like" evidence="7">
    <location>
        <begin position="135"/>
        <end position="230"/>
    </location>
</feature>
<dbReference type="InterPro" id="IPR036179">
    <property type="entry name" value="Ig-like_dom_sf"/>
</dbReference>
<dbReference type="Proteomes" id="UP000821866">
    <property type="component" value="Chromosome 6"/>
</dbReference>
<reference evidence="8" key="1">
    <citation type="journal article" date="2020" name="Cell">
        <title>Large-Scale Comparative Analyses of Tick Genomes Elucidate Their Genetic Diversity and Vector Capacities.</title>
        <authorList>
            <consortium name="Tick Genome and Microbiome Consortium (TIGMIC)"/>
            <person name="Jia N."/>
            <person name="Wang J."/>
            <person name="Shi W."/>
            <person name="Du L."/>
            <person name="Sun Y."/>
            <person name="Zhan W."/>
            <person name="Jiang J.F."/>
            <person name="Wang Q."/>
            <person name="Zhang B."/>
            <person name="Ji P."/>
            <person name="Bell-Sakyi L."/>
            <person name="Cui X.M."/>
            <person name="Yuan T.T."/>
            <person name="Jiang B.G."/>
            <person name="Yang W.F."/>
            <person name="Lam T.T."/>
            <person name="Chang Q.C."/>
            <person name="Ding S.J."/>
            <person name="Wang X.J."/>
            <person name="Zhu J.G."/>
            <person name="Ruan X.D."/>
            <person name="Zhao L."/>
            <person name="Wei J.T."/>
            <person name="Ye R.Z."/>
            <person name="Que T.C."/>
            <person name="Du C.H."/>
            <person name="Zhou Y.H."/>
            <person name="Cheng J.X."/>
            <person name="Dai P.F."/>
            <person name="Guo W.B."/>
            <person name="Han X.H."/>
            <person name="Huang E.J."/>
            <person name="Li L.F."/>
            <person name="Wei W."/>
            <person name="Gao Y.C."/>
            <person name="Liu J.Z."/>
            <person name="Shao H.Z."/>
            <person name="Wang X."/>
            <person name="Wang C.C."/>
            <person name="Yang T.C."/>
            <person name="Huo Q.B."/>
            <person name="Li W."/>
            <person name="Chen H.Y."/>
            <person name="Chen S.E."/>
            <person name="Zhou L.G."/>
            <person name="Ni X.B."/>
            <person name="Tian J.H."/>
            <person name="Sheng Y."/>
            <person name="Liu T."/>
            <person name="Pan Y.S."/>
            <person name="Xia L.Y."/>
            <person name="Li J."/>
            <person name="Zhao F."/>
            <person name="Cao W.C."/>
        </authorList>
    </citation>
    <scope>NUCLEOTIDE SEQUENCE</scope>
    <source>
        <strain evidence="8">Rmic-2018</strain>
    </source>
</reference>
<keyword evidence="2" id="KW-0812">Transmembrane</keyword>
<dbReference type="CDD" id="cd00096">
    <property type="entry name" value="Ig"/>
    <property type="match status" value="2"/>
</dbReference>
<organism evidence="8 9">
    <name type="scientific">Rhipicephalus microplus</name>
    <name type="common">Cattle tick</name>
    <name type="synonym">Boophilus microplus</name>
    <dbReference type="NCBI Taxonomy" id="6941"/>
    <lineage>
        <taxon>Eukaryota</taxon>
        <taxon>Metazoa</taxon>
        <taxon>Ecdysozoa</taxon>
        <taxon>Arthropoda</taxon>
        <taxon>Chelicerata</taxon>
        <taxon>Arachnida</taxon>
        <taxon>Acari</taxon>
        <taxon>Parasitiformes</taxon>
        <taxon>Ixodida</taxon>
        <taxon>Ixodoidea</taxon>
        <taxon>Ixodidae</taxon>
        <taxon>Rhipicephalinae</taxon>
        <taxon>Rhipicephalus</taxon>
        <taxon>Boophilus</taxon>
    </lineage>
</organism>
<dbReference type="GO" id="GO:0016020">
    <property type="term" value="C:membrane"/>
    <property type="evidence" value="ECO:0007669"/>
    <property type="project" value="UniProtKB-SubCell"/>
</dbReference>
<keyword evidence="3" id="KW-0677">Repeat</keyword>
<evidence type="ECO:0000313" key="8">
    <source>
        <dbReference type="EMBL" id="KAH8022697.1"/>
    </source>
</evidence>
<reference evidence="8" key="2">
    <citation type="submission" date="2021-09" db="EMBL/GenBank/DDBJ databases">
        <authorList>
            <person name="Jia N."/>
            <person name="Wang J."/>
            <person name="Shi W."/>
            <person name="Du L."/>
            <person name="Sun Y."/>
            <person name="Zhan W."/>
            <person name="Jiang J."/>
            <person name="Wang Q."/>
            <person name="Zhang B."/>
            <person name="Ji P."/>
            <person name="Sakyi L.B."/>
            <person name="Cui X."/>
            <person name="Yuan T."/>
            <person name="Jiang B."/>
            <person name="Yang W."/>
            <person name="Lam T.T.-Y."/>
            <person name="Chang Q."/>
            <person name="Ding S."/>
            <person name="Wang X."/>
            <person name="Zhu J."/>
            <person name="Ruan X."/>
            <person name="Zhao L."/>
            <person name="Wei J."/>
            <person name="Que T."/>
            <person name="Du C."/>
            <person name="Cheng J."/>
            <person name="Dai P."/>
            <person name="Han X."/>
            <person name="Huang E."/>
            <person name="Gao Y."/>
            <person name="Liu J."/>
            <person name="Shao H."/>
            <person name="Ye R."/>
            <person name="Li L."/>
            <person name="Wei W."/>
            <person name="Wang X."/>
            <person name="Wang C."/>
            <person name="Huo Q."/>
            <person name="Li W."/>
            <person name="Guo W."/>
            <person name="Chen H."/>
            <person name="Chen S."/>
            <person name="Zhou L."/>
            <person name="Zhou L."/>
            <person name="Ni X."/>
            <person name="Tian J."/>
            <person name="Zhou Y."/>
            <person name="Sheng Y."/>
            <person name="Liu T."/>
            <person name="Pan Y."/>
            <person name="Xia L."/>
            <person name="Li J."/>
            <person name="Zhao F."/>
            <person name="Cao W."/>
        </authorList>
    </citation>
    <scope>NUCLEOTIDE SEQUENCE</scope>
    <source>
        <strain evidence="8">Rmic-2018</strain>
        <tissue evidence="8">Larvae</tissue>
    </source>
</reference>
<comment type="caution">
    <text evidence="8">The sequence shown here is derived from an EMBL/GenBank/DDBJ whole genome shotgun (WGS) entry which is preliminary data.</text>
</comment>
<dbReference type="PANTHER" id="PTHR23278:SF19">
    <property type="entry name" value="OBSCURIN"/>
    <property type="match status" value="1"/>
</dbReference>
<protein>
    <recommendedName>
        <fullName evidence="7">Ig-like domain-containing protein</fullName>
    </recommendedName>
</protein>
<dbReference type="InterPro" id="IPR003599">
    <property type="entry name" value="Ig_sub"/>
</dbReference>
<dbReference type="SUPFAM" id="SSF49265">
    <property type="entry name" value="Fibronectin type III"/>
    <property type="match status" value="1"/>
</dbReference>
<feature type="domain" description="Ig-like" evidence="7">
    <location>
        <begin position="346"/>
        <end position="426"/>
    </location>
</feature>
<dbReference type="Pfam" id="PF07679">
    <property type="entry name" value="I-set"/>
    <property type="match status" value="1"/>
</dbReference>
<dbReference type="InterPro" id="IPR036116">
    <property type="entry name" value="FN3_sf"/>
</dbReference>
<dbReference type="InterPro" id="IPR013783">
    <property type="entry name" value="Ig-like_fold"/>
</dbReference>
<gene>
    <name evidence="8" type="ORF">HPB51_001918</name>
</gene>
<dbReference type="InterPro" id="IPR013106">
    <property type="entry name" value="Ig_V-set"/>
</dbReference>
<evidence type="ECO:0000256" key="1">
    <source>
        <dbReference type="ARBA" id="ARBA00004167"/>
    </source>
</evidence>
<evidence type="ECO:0000256" key="5">
    <source>
        <dbReference type="ARBA" id="ARBA00023136"/>
    </source>
</evidence>
<dbReference type="InterPro" id="IPR007110">
    <property type="entry name" value="Ig-like_dom"/>
</dbReference>
<evidence type="ECO:0000259" key="7">
    <source>
        <dbReference type="PROSITE" id="PS50835"/>
    </source>
</evidence>
<keyword evidence="4" id="KW-1133">Transmembrane helix</keyword>
<dbReference type="PANTHER" id="PTHR23278">
    <property type="entry name" value="SIDESTEP PROTEIN"/>
    <property type="match status" value="1"/>
</dbReference>
<dbReference type="InterPro" id="IPR003598">
    <property type="entry name" value="Ig_sub2"/>
</dbReference>
<proteinExistence type="predicted"/>
<evidence type="ECO:0000256" key="2">
    <source>
        <dbReference type="ARBA" id="ARBA00022692"/>
    </source>
</evidence>